<dbReference type="EMBL" id="GBXM01064806">
    <property type="protein sequence ID" value="JAH43771.1"/>
    <property type="molecule type" value="Transcribed_RNA"/>
</dbReference>
<reference evidence="1" key="1">
    <citation type="submission" date="2014-11" db="EMBL/GenBank/DDBJ databases">
        <authorList>
            <person name="Amaro Gonzalez C."/>
        </authorList>
    </citation>
    <scope>NUCLEOTIDE SEQUENCE</scope>
</reference>
<dbReference type="AlphaFoldDB" id="A0A0E9SR55"/>
<accession>A0A0E9SR55</accession>
<name>A0A0E9SR55_ANGAN</name>
<organism evidence="1">
    <name type="scientific">Anguilla anguilla</name>
    <name type="common">European freshwater eel</name>
    <name type="synonym">Muraena anguilla</name>
    <dbReference type="NCBI Taxonomy" id="7936"/>
    <lineage>
        <taxon>Eukaryota</taxon>
        <taxon>Metazoa</taxon>
        <taxon>Chordata</taxon>
        <taxon>Craniata</taxon>
        <taxon>Vertebrata</taxon>
        <taxon>Euteleostomi</taxon>
        <taxon>Actinopterygii</taxon>
        <taxon>Neopterygii</taxon>
        <taxon>Teleostei</taxon>
        <taxon>Anguilliformes</taxon>
        <taxon>Anguillidae</taxon>
        <taxon>Anguilla</taxon>
    </lineage>
</organism>
<reference evidence="1" key="2">
    <citation type="journal article" date="2015" name="Fish Shellfish Immunol.">
        <title>Early steps in the European eel (Anguilla anguilla)-Vibrio vulnificus interaction in the gills: Role of the RtxA13 toxin.</title>
        <authorList>
            <person name="Callol A."/>
            <person name="Pajuelo D."/>
            <person name="Ebbesson L."/>
            <person name="Teles M."/>
            <person name="MacKenzie S."/>
            <person name="Amaro C."/>
        </authorList>
    </citation>
    <scope>NUCLEOTIDE SEQUENCE</scope>
</reference>
<sequence>MQSLCSILTGLYSLLRPRWVANRAQLAQVRIKT</sequence>
<evidence type="ECO:0000313" key="1">
    <source>
        <dbReference type="EMBL" id="JAH43771.1"/>
    </source>
</evidence>
<proteinExistence type="predicted"/>
<protein>
    <submittedName>
        <fullName evidence="1">Uncharacterized protein</fullName>
    </submittedName>
</protein>